<dbReference type="GO" id="GO:0016020">
    <property type="term" value="C:membrane"/>
    <property type="evidence" value="ECO:0007669"/>
    <property type="project" value="UniProtKB-SubCell"/>
</dbReference>
<evidence type="ECO:0000256" key="3">
    <source>
        <dbReference type="ARBA" id="ARBA00022989"/>
    </source>
</evidence>
<dbReference type="RefSeq" id="XP_007324535.1">
    <property type="nucleotide sequence ID" value="XM_007324473.1"/>
</dbReference>
<name>F8PDR2_SERL9</name>
<feature type="transmembrane region" description="Helical" evidence="5">
    <location>
        <begin position="154"/>
        <end position="175"/>
    </location>
</feature>
<feature type="transmembrane region" description="Helical" evidence="5">
    <location>
        <begin position="418"/>
        <end position="439"/>
    </location>
</feature>
<feature type="transmembrane region" description="Helical" evidence="5">
    <location>
        <begin position="28"/>
        <end position="46"/>
    </location>
</feature>
<accession>F8PDR2</accession>
<feature type="transmembrane region" description="Helical" evidence="5">
    <location>
        <begin position="350"/>
        <end position="375"/>
    </location>
</feature>
<feature type="transmembrane region" description="Helical" evidence="5">
    <location>
        <begin position="113"/>
        <end position="133"/>
    </location>
</feature>
<feature type="transmembrane region" description="Helical" evidence="5">
    <location>
        <begin position="308"/>
        <end position="327"/>
    </location>
</feature>
<dbReference type="KEGG" id="sla:SERLADRAFT_353146"/>
<dbReference type="OrthoDB" id="196103at2759"/>
<gene>
    <name evidence="6" type="ORF">SERLADRAFT_353146</name>
</gene>
<keyword evidence="2 5" id="KW-0812">Transmembrane</keyword>
<protein>
    <recommendedName>
        <fullName evidence="7">Major facilitator superfamily (MFS) profile domain-containing protein</fullName>
    </recommendedName>
</protein>
<sequence>MRPRGTTDQARLSSALLTSRDRNPYSQVIILGFVCFMCPGMFNALTGLGGGGQVDGKSAANANCALYSTSAFFSFFSGSIHNVLGSRLTLFLGTFGYSLYIASFLVVNIHPGAGAFVTTAGALLGICAALLWTAQGSLMLAYPTEVQKGRFIGIFWAIFNLGAVVGAAVALGNNFHSEAGSVGNGTYIGFLILTLIGVCIPIFMVDPDNMIRTDGTEVARVRHLSWKHEFYSFYLTLKTDPLILLLFPMFFASNYFYTWQFNDYNSALFNIRTRALNNIVYWLSQIFGSVAIGVILDQPRVRRRVRAFAGWGILLIMVFVVHVWAYFYQSRTYTRETITNHPFDMDMYDIAYPAHCWLMIFCGLLDAMWQTTAYWLMGAMSNDPARLAIFIGFYKSLESAGAAVAWREDAIKLPYMSIFTSTWGLTAAGLVLAFPMIYVRVRDHSDVIDEYV</sequence>
<dbReference type="Pfam" id="PF05978">
    <property type="entry name" value="UNC-93"/>
    <property type="match status" value="1"/>
</dbReference>
<evidence type="ECO:0000313" key="6">
    <source>
        <dbReference type="EMBL" id="EGO18882.1"/>
    </source>
</evidence>
<comment type="subcellular location">
    <subcellularLocation>
        <location evidence="1">Membrane</location>
        <topology evidence="1">Multi-pass membrane protein</topology>
    </subcellularLocation>
</comment>
<dbReference type="EMBL" id="GL945446">
    <property type="protein sequence ID" value="EGO18882.1"/>
    <property type="molecule type" value="Genomic_DNA"/>
</dbReference>
<dbReference type="PANTHER" id="PTHR23294">
    <property type="entry name" value="ET TRANSLATION PRODUCT-RELATED"/>
    <property type="match status" value="1"/>
</dbReference>
<dbReference type="SUPFAM" id="SSF103473">
    <property type="entry name" value="MFS general substrate transporter"/>
    <property type="match status" value="1"/>
</dbReference>
<dbReference type="GeneID" id="18809370"/>
<keyword evidence="4 5" id="KW-0472">Membrane</keyword>
<evidence type="ECO:0000256" key="4">
    <source>
        <dbReference type="ARBA" id="ARBA00023136"/>
    </source>
</evidence>
<evidence type="ECO:0000256" key="2">
    <source>
        <dbReference type="ARBA" id="ARBA00022692"/>
    </source>
</evidence>
<organism>
    <name type="scientific">Serpula lacrymans var. lacrymans (strain S7.9)</name>
    <name type="common">Dry rot fungus</name>
    <dbReference type="NCBI Taxonomy" id="578457"/>
    <lineage>
        <taxon>Eukaryota</taxon>
        <taxon>Fungi</taxon>
        <taxon>Dikarya</taxon>
        <taxon>Basidiomycota</taxon>
        <taxon>Agaricomycotina</taxon>
        <taxon>Agaricomycetes</taxon>
        <taxon>Agaricomycetidae</taxon>
        <taxon>Boletales</taxon>
        <taxon>Coniophorineae</taxon>
        <taxon>Serpulaceae</taxon>
        <taxon>Serpula</taxon>
    </lineage>
</organism>
<feature type="transmembrane region" description="Helical" evidence="5">
    <location>
        <begin position="187"/>
        <end position="205"/>
    </location>
</feature>
<dbReference type="PANTHER" id="PTHR23294:SF59">
    <property type="entry name" value="UNC93-LIKE PROTEIN C922.05C"/>
    <property type="match status" value="1"/>
</dbReference>
<evidence type="ECO:0000256" key="5">
    <source>
        <dbReference type="SAM" id="Phobius"/>
    </source>
</evidence>
<dbReference type="InterPro" id="IPR010291">
    <property type="entry name" value="Ion_channel_UNC-93"/>
</dbReference>
<feature type="transmembrane region" description="Helical" evidence="5">
    <location>
        <begin position="279"/>
        <end position="296"/>
    </location>
</feature>
<dbReference type="InterPro" id="IPR036259">
    <property type="entry name" value="MFS_trans_sf"/>
</dbReference>
<reference evidence="6" key="1">
    <citation type="submission" date="2011-04" db="EMBL/GenBank/DDBJ databases">
        <title>Evolution of plant cell wall degrading machinery underlies the functional diversity of forest fungi.</title>
        <authorList>
            <consortium name="US DOE Joint Genome Institute (JGI-PGF)"/>
            <person name="Eastwood D.C."/>
            <person name="Floudas D."/>
            <person name="Binder M."/>
            <person name="Majcherczyk A."/>
            <person name="Schneider P."/>
            <person name="Aerts A."/>
            <person name="Asiegbu F.O."/>
            <person name="Baker S.E."/>
            <person name="Barry K."/>
            <person name="Bendiksby M."/>
            <person name="Blumentritt M."/>
            <person name="Coutinho P.M."/>
            <person name="Cullen D."/>
            <person name="Cullen D."/>
            <person name="Gathman A."/>
            <person name="Goodell B."/>
            <person name="Henrissat B."/>
            <person name="Ihrmark K."/>
            <person name="Kauserud H."/>
            <person name="Kohler A."/>
            <person name="LaButti K."/>
            <person name="Lapidus A."/>
            <person name="Lavin J.L."/>
            <person name="Lee Y.-H."/>
            <person name="Lindquist E."/>
            <person name="Lilly W."/>
            <person name="Lucas S."/>
            <person name="Morin E."/>
            <person name="Murat C."/>
            <person name="Oguiza J.A."/>
            <person name="Park J."/>
            <person name="Pisabarro A.G."/>
            <person name="Riley R."/>
            <person name="Rosling A."/>
            <person name="Salamov A."/>
            <person name="Schmidt O."/>
            <person name="Schmutz J."/>
            <person name="Skrede I."/>
            <person name="Stenlid J."/>
            <person name="Wiebenga A."/>
            <person name="Xie X."/>
            <person name="Kues U."/>
            <person name="Hibbett D.S."/>
            <person name="Hoffmeister D."/>
            <person name="Hogberg N."/>
            <person name="Martin F."/>
            <person name="Grigoriev I.V."/>
            <person name="Watkinson S.C."/>
        </authorList>
    </citation>
    <scope>NUCLEOTIDE SEQUENCE</scope>
    <source>
        <strain evidence="6">S7.9</strain>
    </source>
</reference>
<evidence type="ECO:0000256" key="1">
    <source>
        <dbReference type="ARBA" id="ARBA00004141"/>
    </source>
</evidence>
<dbReference type="AlphaFoldDB" id="F8PDR2"/>
<feature type="transmembrane region" description="Helical" evidence="5">
    <location>
        <begin position="242"/>
        <end position="259"/>
    </location>
</feature>
<dbReference type="HOGENOM" id="CLU_030884_1_2_1"/>
<dbReference type="Proteomes" id="UP000008064">
    <property type="component" value="Unassembled WGS sequence"/>
</dbReference>
<keyword evidence="3 5" id="KW-1133">Transmembrane helix</keyword>
<evidence type="ECO:0008006" key="7">
    <source>
        <dbReference type="Google" id="ProtNLM"/>
    </source>
</evidence>
<feature type="transmembrane region" description="Helical" evidence="5">
    <location>
        <begin position="88"/>
        <end position="107"/>
    </location>
</feature>
<dbReference type="InterPro" id="IPR051617">
    <property type="entry name" value="UNC-93-like_regulator"/>
</dbReference>
<dbReference type="Gene3D" id="1.20.1250.20">
    <property type="entry name" value="MFS general substrate transporter like domains"/>
    <property type="match status" value="1"/>
</dbReference>
<proteinExistence type="predicted"/>